<comment type="function">
    <text evidence="4">A factor required for optimal assembly of photosystem II (PSII), acting in the early stages of PSII assembly. Also plays a role in replacement of photodamaged D1 (psbA). Assists YidC in synthesis of chlorophyll-binding proteins.</text>
</comment>
<name>A0A951QCV4_9CYAN</name>
<dbReference type="Pfam" id="PF14870">
    <property type="entry name" value="PSII_BNR"/>
    <property type="match status" value="1"/>
</dbReference>
<dbReference type="InterPro" id="IPR028203">
    <property type="entry name" value="PSII_CF48-like_dom"/>
</dbReference>
<evidence type="ECO:0000256" key="4">
    <source>
        <dbReference type="HAMAP-Rule" id="MF_01348"/>
    </source>
</evidence>
<dbReference type="PANTHER" id="PTHR47199">
    <property type="entry name" value="PHOTOSYSTEM II STABILITY/ASSEMBLY FACTOR HCF136, CHLOROPLASTIC"/>
    <property type="match status" value="1"/>
</dbReference>
<sequence>MHPILKPLRQIVLVLAAVLLCSSCARGYLPSVSDNPWELVPVPTEETLSDVAFMDTQRGWIVGKNSTLLATQDGGKTWEERKLDLGDSRYTFNSVSFSGNEGWVVGRPSILLHTTDAGKSWSRIPLSEKLPGSPYLVTALGRKSAEMTTDVGAIYRTQDDGKTWQALVQEAVGVSRDIERSPDGKYVAVSARGSFYSTWEPGQTAWQPYNRNNSRRLQSMGFSKDGDLWLLARGGVLQFGAFKDDAAPPDAEAEVKEVEDKASGKWGEAITPEFATSWGLLDLAFRTPEEIWVSGGSGNLLASFDGGQTWQKDRAIENVPSNLYRIVFVTPEQGFVLGQRGTLLKYNAA</sequence>
<dbReference type="PANTHER" id="PTHR47199:SF2">
    <property type="entry name" value="PHOTOSYSTEM II STABILITY_ASSEMBLY FACTOR HCF136, CHLOROPLASTIC"/>
    <property type="match status" value="1"/>
</dbReference>
<dbReference type="HAMAP" id="MF_01348">
    <property type="entry name" value="Ycf48"/>
    <property type="match status" value="1"/>
</dbReference>
<evidence type="ECO:0000256" key="3">
    <source>
        <dbReference type="ARBA" id="ARBA00023276"/>
    </source>
</evidence>
<keyword evidence="2 4" id="KW-0732">Signal</keyword>
<comment type="subcellular location">
    <subcellularLocation>
        <location evidence="4">Cellular thylakoid lumen</location>
    </subcellularLocation>
    <text evidence="4">Associated with a PSII precusor complex on the lumenal side of the thylakoid membrane.</text>
</comment>
<dbReference type="Gene3D" id="2.130.10.10">
    <property type="entry name" value="YVTN repeat-like/Quinoprotein amine dehydrogenase"/>
    <property type="match status" value="1"/>
</dbReference>
<dbReference type="PIRSF" id="PIRSF017875">
    <property type="entry name" value="PSII_HCF136"/>
    <property type="match status" value="1"/>
</dbReference>
<keyword evidence="4" id="KW-0793">Thylakoid</keyword>
<dbReference type="EMBL" id="JAHHHD010000021">
    <property type="protein sequence ID" value="MBW4660467.1"/>
    <property type="molecule type" value="Genomic_DNA"/>
</dbReference>
<dbReference type="NCBIfam" id="NF010237">
    <property type="entry name" value="PRK13684.1"/>
    <property type="match status" value="1"/>
</dbReference>
<feature type="domain" description="Photosynthesis system II assembly factor Ycf48/Hcf136-like" evidence="6">
    <location>
        <begin position="31"/>
        <end position="346"/>
    </location>
</feature>
<dbReference type="Proteomes" id="UP000757435">
    <property type="component" value="Unassembled WGS sequence"/>
</dbReference>
<reference evidence="7" key="1">
    <citation type="submission" date="2021-05" db="EMBL/GenBank/DDBJ databases">
        <authorList>
            <person name="Pietrasiak N."/>
            <person name="Ward R."/>
            <person name="Stajich J.E."/>
            <person name="Kurbessoian T."/>
        </authorList>
    </citation>
    <scope>NUCLEOTIDE SEQUENCE</scope>
    <source>
        <strain evidence="7">UHER 2000/2452</strain>
    </source>
</reference>
<dbReference type="InterPro" id="IPR016705">
    <property type="entry name" value="Ycf48/Hcf136"/>
</dbReference>
<evidence type="ECO:0000313" key="7">
    <source>
        <dbReference type="EMBL" id="MBW4660467.1"/>
    </source>
</evidence>
<keyword evidence="3 4" id="KW-0604">Photosystem II</keyword>
<comment type="caution">
    <text evidence="7">The sequence shown here is derived from an EMBL/GenBank/DDBJ whole genome shotgun (WGS) entry which is preliminary data.</text>
</comment>
<evidence type="ECO:0000256" key="1">
    <source>
        <dbReference type="ARBA" id="ARBA00022531"/>
    </source>
</evidence>
<comment type="domain">
    <text evidence="4">A 7-bladed beta-propeller torus, about 55 by 55 Angstroms, with a depth of about 25 Angstroms and a central pore.</text>
</comment>
<evidence type="ECO:0000313" key="8">
    <source>
        <dbReference type="Proteomes" id="UP000757435"/>
    </source>
</evidence>
<dbReference type="GO" id="GO:0015979">
    <property type="term" value="P:photosynthesis"/>
    <property type="evidence" value="ECO:0007669"/>
    <property type="project" value="UniProtKB-KW"/>
</dbReference>
<gene>
    <name evidence="4" type="primary">ycf48</name>
    <name evidence="7" type="ORF">KME15_17480</name>
</gene>
<comment type="similarity">
    <text evidence="4 5">Belongs to the Ycf48 family.</text>
</comment>
<dbReference type="InterPro" id="IPR015943">
    <property type="entry name" value="WD40/YVTN_repeat-like_dom_sf"/>
</dbReference>
<evidence type="ECO:0000256" key="5">
    <source>
        <dbReference type="PIRNR" id="PIRNR017875"/>
    </source>
</evidence>
<dbReference type="GO" id="GO:0009523">
    <property type="term" value="C:photosystem II"/>
    <property type="evidence" value="ECO:0007669"/>
    <property type="project" value="UniProtKB-KW"/>
</dbReference>
<evidence type="ECO:0000256" key="2">
    <source>
        <dbReference type="ARBA" id="ARBA00022729"/>
    </source>
</evidence>
<organism evidence="7 8">
    <name type="scientific">Drouetiella hepatica Uher 2000/2452</name>
    <dbReference type="NCBI Taxonomy" id="904376"/>
    <lineage>
        <taxon>Bacteria</taxon>
        <taxon>Bacillati</taxon>
        <taxon>Cyanobacteriota</taxon>
        <taxon>Cyanophyceae</taxon>
        <taxon>Oculatellales</taxon>
        <taxon>Oculatellaceae</taxon>
        <taxon>Drouetiella</taxon>
    </lineage>
</organism>
<dbReference type="AlphaFoldDB" id="A0A951QCV4"/>
<proteinExistence type="inferred from homology"/>
<dbReference type="SUPFAM" id="SSF110296">
    <property type="entry name" value="Oligoxyloglucan reducing end-specific cellobiohydrolase"/>
    <property type="match status" value="1"/>
</dbReference>
<evidence type="ECO:0000259" key="6">
    <source>
        <dbReference type="Pfam" id="PF14870"/>
    </source>
</evidence>
<reference evidence="7" key="2">
    <citation type="journal article" date="2022" name="Microbiol. Resour. Announc.">
        <title>Metagenome Sequencing to Explore Phylogenomics of Terrestrial Cyanobacteria.</title>
        <authorList>
            <person name="Ward R.D."/>
            <person name="Stajich J.E."/>
            <person name="Johansen J.R."/>
            <person name="Huntemann M."/>
            <person name="Clum A."/>
            <person name="Foster B."/>
            <person name="Foster B."/>
            <person name="Roux S."/>
            <person name="Palaniappan K."/>
            <person name="Varghese N."/>
            <person name="Mukherjee S."/>
            <person name="Reddy T.B.K."/>
            <person name="Daum C."/>
            <person name="Copeland A."/>
            <person name="Chen I.A."/>
            <person name="Ivanova N.N."/>
            <person name="Kyrpides N.C."/>
            <person name="Shapiro N."/>
            <person name="Eloe-Fadrosh E.A."/>
            <person name="Pietrasiak N."/>
        </authorList>
    </citation>
    <scope>NUCLEOTIDE SEQUENCE</scope>
    <source>
        <strain evidence="7">UHER 2000/2452</strain>
    </source>
</reference>
<keyword evidence="1 4" id="KW-0602">Photosynthesis</keyword>
<accession>A0A951QCV4</accession>
<dbReference type="GO" id="GO:0031979">
    <property type="term" value="C:plasma membrane-derived thylakoid lumen"/>
    <property type="evidence" value="ECO:0007669"/>
    <property type="project" value="UniProtKB-SubCell"/>
</dbReference>
<protein>
    <recommendedName>
        <fullName evidence="4 5">Photosystem II assembly protein Ycf48</fullName>
    </recommendedName>
</protein>